<proteinExistence type="predicted"/>
<keyword evidence="1" id="KW-0812">Transmembrane</keyword>
<evidence type="ECO:0000313" key="3">
    <source>
        <dbReference type="Proteomes" id="UP001152320"/>
    </source>
</evidence>
<reference evidence="2" key="1">
    <citation type="submission" date="2021-10" db="EMBL/GenBank/DDBJ databases">
        <title>Tropical sea cucumber genome reveals ecological adaptation and Cuvierian tubules defense mechanism.</title>
        <authorList>
            <person name="Chen T."/>
        </authorList>
    </citation>
    <scope>NUCLEOTIDE SEQUENCE</scope>
    <source>
        <strain evidence="2">Nanhai2018</strain>
        <tissue evidence="2">Muscle</tissue>
    </source>
</reference>
<protein>
    <submittedName>
        <fullName evidence="2">Uncharacterized protein</fullName>
    </submittedName>
</protein>
<sequence length="583" mass="67309">MSSKRTNITRHAALQSNVFCKANYARKDRFGPCFICIEKGINCSGKEYISIKRGYFWSWNFSNANVTKYRKFVENLKIENWMFDSFTQYNGSFPRAFECPKQNSCVPTEDHMEVTCSVGYKGWLCDKCDQRFYSVLNRCISCPTSAWYYTNLGLFCCFFVFVFAVGVRLYKMEKSRTTPGRNLFDKIISRVKLVLGFYQVIGEYFSSVHDVKWTKNLKVIGDVVSLIELNIFRVIIRPKCFDEKLQLNPKIEFVIGIMIPCTLISTFCVLYWIMTARYKWKNRFTLISTSFDSYKQRLKSNIFTSALVVLFVTYPSICSTVFQLHPAACETFCLDTGKNHCKTLLRSDYDIDCKDLKMYHVFVHIVIVVYVVGFPLVLFLVLRNNVKFITLHGSPGPLDAINEEPGGDVKSFLHESSTSTLKPIWMSFLCENYKPEYWYWEIVELSRKITQTALITLLGWGNVLTVVFTIGMSVVFLILHARHRPMKSTFEQWLQIFSLTAILANVLVAVIGVPYKYEDEESAALIVLNVFVIAFTVGEVFCRILLHLKRAGCHKMIFTLIVSCNNVLLHIVRNRHVGNEICD</sequence>
<dbReference type="EMBL" id="JAIZAY010000001">
    <property type="protein sequence ID" value="KAJ8049899.1"/>
    <property type="molecule type" value="Genomic_DNA"/>
</dbReference>
<evidence type="ECO:0000313" key="2">
    <source>
        <dbReference type="EMBL" id="KAJ8049899.1"/>
    </source>
</evidence>
<organism evidence="2 3">
    <name type="scientific">Holothuria leucospilota</name>
    <name type="common">Black long sea cucumber</name>
    <name type="synonym">Mertensiothuria leucospilota</name>
    <dbReference type="NCBI Taxonomy" id="206669"/>
    <lineage>
        <taxon>Eukaryota</taxon>
        <taxon>Metazoa</taxon>
        <taxon>Echinodermata</taxon>
        <taxon>Eleutherozoa</taxon>
        <taxon>Echinozoa</taxon>
        <taxon>Holothuroidea</taxon>
        <taxon>Aspidochirotacea</taxon>
        <taxon>Aspidochirotida</taxon>
        <taxon>Holothuriidae</taxon>
        <taxon>Holothuria</taxon>
    </lineage>
</organism>
<gene>
    <name evidence="2" type="ORF">HOLleu_02845</name>
</gene>
<feature type="transmembrane region" description="Helical" evidence="1">
    <location>
        <begin position="361"/>
        <end position="382"/>
    </location>
</feature>
<feature type="transmembrane region" description="Helical" evidence="1">
    <location>
        <begin position="523"/>
        <end position="546"/>
    </location>
</feature>
<dbReference type="Proteomes" id="UP001152320">
    <property type="component" value="Chromosome 1"/>
</dbReference>
<feature type="transmembrane region" description="Helical" evidence="1">
    <location>
        <begin position="146"/>
        <end position="170"/>
    </location>
</feature>
<evidence type="ECO:0000256" key="1">
    <source>
        <dbReference type="SAM" id="Phobius"/>
    </source>
</evidence>
<dbReference type="PANTHER" id="PTHR11319:SF35">
    <property type="entry name" value="OUTER MEMBRANE PROTEIN PMPC-RELATED"/>
    <property type="match status" value="1"/>
</dbReference>
<feature type="transmembrane region" description="Helical" evidence="1">
    <location>
        <begin position="457"/>
        <end position="481"/>
    </location>
</feature>
<dbReference type="OrthoDB" id="5950997at2759"/>
<keyword evidence="3" id="KW-1185">Reference proteome</keyword>
<feature type="transmembrane region" description="Helical" evidence="1">
    <location>
        <begin position="253"/>
        <end position="273"/>
    </location>
</feature>
<dbReference type="PANTHER" id="PTHR11319">
    <property type="entry name" value="G PROTEIN-COUPLED RECEPTOR-RELATED"/>
    <property type="match status" value="1"/>
</dbReference>
<accession>A0A9Q1CSR8</accession>
<keyword evidence="1" id="KW-0472">Membrane</keyword>
<comment type="caution">
    <text evidence="2">The sequence shown here is derived from an EMBL/GenBank/DDBJ whole genome shotgun (WGS) entry which is preliminary data.</text>
</comment>
<dbReference type="AlphaFoldDB" id="A0A9Q1CSR8"/>
<name>A0A9Q1CSR8_HOLLE</name>
<feature type="transmembrane region" description="Helical" evidence="1">
    <location>
        <begin position="493"/>
        <end position="517"/>
    </location>
</feature>
<keyword evidence="1" id="KW-1133">Transmembrane helix</keyword>